<keyword evidence="2 4" id="KW-1133">Transmembrane helix</keyword>
<name>A0ABQ1KU19_9RHOB</name>
<dbReference type="Gene3D" id="1.20.1250.20">
    <property type="entry name" value="MFS general substrate transporter like domains"/>
    <property type="match status" value="1"/>
</dbReference>
<dbReference type="InterPro" id="IPR011701">
    <property type="entry name" value="MFS"/>
</dbReference>
<evidence type="ECO:0000256" key="4">
    <source>
        <dbReference type="SAM" id="Phobius"/>
    </source>
</evidence>
<evidence type="ECO:0000313" key="6">
    <source>
        <dbReference type="EMBL" id="GGC06282.1"/>
    </source>
</evidence>
<evidence type="ECO:0000256" key="2">
    <source>
        <dbReference type="ARBA" id="ARBA00022989"/>
    </source>
</evidence>
<feature type="domain" description="Major facilitator superfamily (MFS) profile" evidence="5">
    <location>
        <begin position="22"/>
        <end position="396"/>
    </location>
</feature>
<feature type="transmembrane region" description="Helical" evidence="4">
    <location>
        <begin position="118"/>
        <end position="136"/>
    </location>
</feature>
<accession>A0ABQ1KU19</accession>
<dbReference type="Proteomes" id="UP000645462">
    <property type="component" value="Unassembled WGS sequence"/>
</dbReference>
<feature type="transmembrane region" description="Helical" evidence="4">
    <location>
        <begin position="177"/>
        <end position="197"/>
    </location>
</feature>
<sequence>MADGPHMSPRLDPMRTPHPLLLTLTLYLAGLGAAGQFSKLAVSFVALTQVYSGESEAILGLTVSLISLVGLILGLVAGIVVSRIGARRALVAALALGAAMSLWQATLPALPVMMFSRVLEGASHLLIVVAAPTLIAEATPDRYRPAALTLWSTFFGVAFALTAVIAPWVIAQGGLSLLIGGHGVWMAVACVAILLVLPHPVITPAPPATISVLRRHLTAYATPGIAMPALAWLCYTLTFVSVLTALPLLSDGAAPVWLAAIAPLVSIAVALSVGVAVLSRHPAQPVVTLGFALCGAVAVVILFAGFTVLSVVMLFASMALIQSAGFAVVPQINADAPSRALANGALAQMGNLGNLTGTPLLIALYQGAPLVGPFLFLIIAYGGGVLVCWLIGGRAVAAMNRRRVSVD</sequence>
<evidence type="ECO:0000313" key="7">
    <source>
        <dbReference type="Proteomes" id="UP000645462"/>
    </source>
</evidence>
<feature type="transmembrane region" description="Helical" evidence="4">
    <location>
        <begin position="256"/>
        <end position="279"/>
    </location>
</feature>
<dbReference type="Pfam" id="PF07690">
    <property type="entry name" value="MFS_1"/>
    <property type="match status" value="1"/>
</dbReference>
<gene>
    <name evidence="6" type="ORF">GCM10011363_23770</name>
</gene>
<feature type="transmembrane region" description="Helical" evidence="4">
    <location>
        <begin position="371"/>
        <end position="392"/>
    </location>
</feature>
<keyword evidence="1 4" id="KW-0812">Transmembrane</keyword>
<evidence type="ECO:0000256" key="3">
    <source>
        <dbReference type="ARBA" id="ARBA00023136"/>
    </source>
</evidence>
<feature type="transmembrane region" description="Helical" evidence="4">
    <location>
        <begin position="59"/>
        <end position="82"/>
    </location>
</feature>
<comment type="caution">
    <text evidence="6">The sequence shown here is derived from an EMBL/GenBank/DDBJ whole genome shotgun (WGS) entry which is preliminary data.</text>
</comment>
<feature type="transmembrane region" description="Helical" evidence="4">
    <location>
        <begin position="89"/>
        <end position="106"/>
    </location>
</feature>
<dbReference type="PROSITE" id="PS50850">
    <property type="entry name" value="MFS"/>
    <property type="match status" value="1"/>
</dbReference>
<dbReference type="RefSeq" id="WP_188482267.1">
    <property type="nucleotide sequence ID" value="NZ_BMFC01000005.1"/>
</dbReference>
<dbReference type="InterPro" id="IPR020846">
    <property type="entry name" value="MFS_dom"/>
</dbReference>
<feature type="transmembrane region" description="Helical" evidence="4">
    <location>
        <begin position="148"/>
        <end position="171"/>
    </location>
</feature>
<reference evidence="7" key="1">
    <citation type="journal article" date="2019" name="Int. J. Syst. Evol. Microbiol.">
        <title>The Global Catalogue of Microorganisms (GCM) 10K type strain sequencing project: providing services to taxonomists for standard genome sequencing and annotation.</title>
        <authorList>
            <consortium name="The Broad Institute Genomics Platform"/>
            <consortium name="The Broad Institute Genome Sequencing Center for Infectious Disease"/>
            <person name="Wu L."/>
            <person name="Ma J."/>
        </authorList>
    </citation>
    <scope>NUCLEOTIDE SEQUENCE [LARGE SCALE GENOMIC DNA]</scope>
    <source>
        <strain evidence="7">CGMCC 1.12478</strain>
    </source>
</reference>
<dbReference type="InterPro" id="IPR036259">
    <property type="entry name" value="MFS_trans_sf"/>
</dbReference>
<dbReference type="EMBL" id="BMFC01000005">
    <property type="protein sequence ID" value="GGC06282.1"/>
    <property type="molecule type" value="Genomic_DNA"/>
</dbReference>
<evidence type="ECO:0000256" key="1">
    <source>
        <dbReference type="ARBA" id="ARBA00022692"/>
    </source>
</evidence>
<keyword evidence="3 4" id="KW-0472">Membrane</keyword>
<feature type="transmembrane region" description="Helical" evidence="4">
    <location>
        <begin position="286"/>
        <end position="306"/>
    </location>
</feature>
<protein>
    <submittedName>
        <fullName evidence="6">MFS transporter</fullName>
    </submittedName>
</protein>
<feature type="transmembrane region" description="Helical" evidence="4">
    <location>
        <begin position="217"/>
        <end position="244"/>
    </location>
</feature>
<organism evidence="6 7">
    <name type="scientific">Marivita lacus</name>
    <dbReference type="NCBI Taxonomy" id="1323742"/>
    <lineage>
        <taxon>Bacteria</taxon>
        <taxon>Pseudomonadati</taxon>
        <taxon>Pseudomonadota</taxon>
        <taxon>Alphaproteobacteria</taxon>
        <taxon>Rhodobacterales</taxon>
        <taxon>Roseobacteraceae</taxon>
        <taxon>Marivita</taxon>
    </lineage>
</organism>
<proteinExistence type="predicted"/>
<dbReference type="CDD" id="cd06174">
    <property type="entry name" value="MFS"/>
    <property type="match status" value="1"/>
</dbReference>
<keyword evidence="7" id="KW-1185">Reference proteome</keyword>
<evidence type="ECO:0000259" key="5">
    <source>
        <dbReference type="PROSITE" id="PS50850"/>
    </source>
</evidence>
<dbReference type="SUPFAM" id="SSF103473">
    <property type="entry name" value="MFS general substrate transporter"/>
    <property type="match status" value="1"/>
</dbReference>